<dbReference type="InterPro" id="IPR029787">
    <property type="entry name" value="Nucleotide_cyclase"/>
</dbReference>
<comment type="catalytic activity">
    <reaction evidence="2">
        <text>2 GTP = 3',3'-c-di-GMP + 2 diphosphate</text>
        <dbReference type="Rhea" id="RHEA:24898"/>
        <dbReference type="ChEBI" id="CHEBI:33019"/>
        <dbReference type="ChEBI" id="CHEBI:37565"/>
        <dbReference type="ChEBI" id="CHEBI:58805"/>
        <dbReference type="EC" id="2.7.7.65"/>
    </reaction>
</comment>
<dbReference type="Proteomes" id="UP000196531">
    <property type="component" value="Unassembled WGS sequence"/>
</dbReference>
<dbReference type="Gene3D" id="3.30.70.270">
    <property type="match status" value="1"/>
</dbReference>
<dbReference type="InterPro" id="IPR043128">
    <property type="entry name" value="Rev_trsase/Diguanyl_cyclase"/>
</dbReference>
<dbReference type="SUPFAM" id="SSF55073">
    <property type="entry name" value="Nucleotide cyclase"/>
    <property type="match status" value="1"/>
</dbReference>
<evidence type="ECO:0000313" key="4">
    <source>
        <dbReference type="EMBL" id="OUR97038.1"/>
    </source>
</evidence>
<dbReference type="CDD" id="cd01949">
    <property type="entry name" value="GGDEF"/>
    <property type="match status" value="1"/>
</dbReference>
<dbReference type="InterPro" id="IPR050469">
    <property type="entry name" value="Diguanylate_Cyclase"/>
</dbReference>
<dbReference type="InterPro" id="IPR000160">
    <property type="entry name" value="GGDEF_dom"/>
</dbReference>
<reference evidence="5" key="1">
    <citation type="journal article" date="2017" name="Proc. Natl. Acad. Sci. U.S.A.">
        <title>Simulation of Deepwater Horizon oil plume reveals substrate specialization within a complex community of hydrocarbon-degraders.</title>
        <authorList>
            <person name="Hu P."/>
            <person name="Dubinsky E.A."/>
            <person name="Probst A.J."/>
            <person name="Wang J."/>
            <person name="Sieber C.M.K."/>
            <person name="Tom L.M."/>
            <person name="Gardinali P."/>
            <person name="Banfield J.F."/>
            <person name="Atlas R.M."/>
            <person name="Andersen G.L."/>
        </authorList>
    </citation>
    <scope>NUCLEOTIDE SEQUENCE [LARGE SCALE GENOMIC DNA]</scope>
</reference>
<dbReference type="EC" id="2.7.7.65" evidence="1"/>
<dbReference type="NCBIfam" id="TIGR00254">
    <property type="entry name" value="GGDEF"/>
    <property type="match status" value="1"/>
</dbReference>
<sequence length="337" mass="38433">MSDELLGKHYKNLLDFIFKCDQLDSLKKVYELLNEFWMKEFNSSSIIIYSVFKEASKSRNCRQVWQSKNETKPLLQKELNSIRECLRGNEKIIQSWAHVDADVGNLYVFACGESFDQAFYAGLRTDDVVQTQIFDYLVTYLSNASQKYKKFSEADKLKSLVHIDDVTGLYNQRKFLKDIDDQILKFSETGEVFSVVFIDIDHFKSVNDGHGHLVGTQLLSDVAKVLKRVIRETDLCYRYGGDEFVIVVPTCDSKNAKEVGLRILRGITKESFYVSEEKGLNGSHTFSLSVSVGVATYPVDAKTQIEIISFADKMMYKAKQSGRGKVCCAGEMFTEDE</sequence>
<protein>
    <recommendedName>
        <fullName evidence="1">diguanylate cyclase</fullName>
        <ecNumber evidence="1">2.7.7.65</ecNumber>
    </recommendedName>
</protein>
<evidence type="ECO:0000256" key="1">
    <source>
        <dbReference type="ARBA" id="ARBA00012528"/>
    </source>
</evidence>
<organism evidence="4 5">
    <name type="scientific">Halobacteriovorax marinus</name>
    <dbReference type="NCBI Taxonomy" id="97084"/>
    <lineage>
        <taxon>Bacteria</taxon>
        <taxon>Pseudomonadati</taxon>
        <taxon>Bdellovibrionota</taxon>
        <taxon>Bacteriovoracia</taxon>
        <taxon>Bacteriovoracales</taxon>
        <taxon>Halobacteriovoraceae</taxon>
        <taxon>Halobacteriovorax</taxon>
    </lineage>
</organism>
<comment type="caution">
    <text evidence="4">The sequence shown here is derived from an EMBL/GenBank/DDBJ whole genome shotgun (WGS) entry which is preliminary data.</text>
</comment>
<dbReference type="GO" id="GO:1902201">
    <property type="term" value="P:negative regulation of bacterial-type flagellum-dependent cell motility"/>
    <property type="evidence" value="ECO:0007669"/>
    <property type="project" value="TreeGrafter"/>
</dbReference>
<dbReference type="GO" id="GO:0043709">
    <property type="term" value="P:cell adhesion involved in single-species biofilm formation"/>
    <property type="evidence" value="ECO:0007669"/>
    <property type="project" value="TreeGrafter"/>
</dbReference>
<dbReference type="EMBL" id="MAAO01000006">
    <property type="protein sequence ID" value="OUR97038.1"/>
    <property type="molecule type" value="Genomic_DNA"/>
</dbReference>
<dbReference type="PANTHER" id="PTHR45138">
    <property type="entry name" value="REGULATORY COMPONENTS OF SENSORY TRANSDUCTION SYSTEM"/>
    <property type="match status" value="1"/>
</dbReference>
<dbReference type="PANTHER" id="PTHR45138:SF9">
    <property type="entry name" value="DIGUANYLATE CYCLASE DGCM-RELATED"/>
    <property type="match status" value="1"/>
</dbReference>
<evidence type="ECO:0000256" key="2">
    <source>
        <dbReference type="ARBA" id="ARBA00034247"/>
    </source>
</evidence>
<gene>
    <name evidence="4" type="ORF">A9Q84_11945</name>
</gene>
<dbReference type="GO" id="GO:0005886">
    <property type="term" value="C:plasma membrane"/>
    <property type="evidence" value="ECO:0007669"/>
    <property type="project" value="TreeGrafter"/>
</dbReference>
<dbReference type="AlphaFoldDB" id="A0A1Y5F804"/>
<evidence type="ECO:0000313" key="5">
    <source>
        <dbReference type="Proteomes" id="UP000196531"/>
    </source>
</evidence>
<dbReference type="PROSITE" id="PS50887">
    <property type="entry name" value="GGDEF"/>
    <property type="match status" value="1"/>
</dbReference>
<accession>A0A1Y5F804</accession>
<proteinExistence type="predicted"/>
<dbReference type="FunFam" id="3.30.70.270:FF:000001">
    <property type="entry name" value="Diguanylate cyclase domain protein"/>
    <property type="match status" value="1"/>
</dbReference>
<dbReference type="Pfam" id="PF00990">
    <property type="entry name" value="GGDEF"/>
    <property type="match status" value="1"/>
</dbReference>
<feature type="domain" description="GGDEF" evidence="3">
    <location>
        <begin position="191"/>
        <end position="331"/>
    </location>
</feature>
<dbReference type="SMART" id="SM00267">
    <property type="entry name" value="GGDEF"/>
    <property type="match status" value="1"/>
</dbReference>
<evidence type="ECO:0000259" key="3">
    <source>
        <dbReference type="PROSITE" id="PS50887"/>
    </source>
</evidence>
<name>A0A1Y5F804_9BACT</name>
<dbReference type="GO" id="GO:0052621">
    <property type="term" value="F:diguanylate cyclase activity"/>
    <property type="evidence" value="ECO:0007669"/>
    <property type="project" value="UniProtKB-EC"/>
</dbReference>